<organism evidence="3 4">
    <name type="scientific">Kushneria konosiri</name>
    <dbReference type="NCBI Taxonomy" id="698828"/>
    <lineage>
        <taxon>Bacteria</taxon>
        <taxon>Pseudomonadati</taxon>
        <taxon>Pseudomonadota</taxon>
        <taxon>Gammaproteobacteria</taxon>
        <taxon>Oceanospirillales</taxon>
        <taxon>Halomonadaceae</taxon>
        <taxon>Kushneria</taxon>
    </lineage>
</organism>
<accession>A0A2Z2HB43</accession>
<sequence>MNTFLRATCLAGAVMLAGCASGGDPEPASNRGDIAAAAAGDLTSIRYEVGPCHGFCPVYSVEVRADGTTTFIGQQHTQARGRQVRQNDAQAFSRLQQALAPWQPMMDQSRESDDCGPRVTDMSHYTVTWIWHNGHRATLLHDGGCRSARARSLTHLLGDRMPQTLGISNWIETPSSDAMEVPAN</sequence>
<dbReference type="InterPro" id="IPR045497">
    <property type="entry name" value="DUF6438"/>
</dbReference>
<feature type="chain" id="PRO_5016377309" description="DUF6438 domain-containing protein" evidence="1">
    <location>
        <begin position="23"/>
        <end position="184"/>
    </location>
</feature>
<name>A0A2Z2HB43_9GAMM</name>
<dbReference type="OrthoDB" id="7172369at2"/>
<dbReference type="EMBL" id="CP021323">
    <property type="protein sequence ID" value="ARS52367.1"/>
    <property type="molecule type" value="Genomic_DNA"/>
</dbReference>
<dbReference type="Pfam" id="PF20033">
    <property type="entry name" value="DUF6438"/>
    <property type="match status" value="1"/>
</dbReference>
<keyword evidence="1" id="KW-0732">Signal</keyword>
<dbReference type="PROSITE" id="PS51257">
    <property type="entry name" value="PROKAR_LIPOPROTEIN"/>
    <property type="match status" value="1"/>
</dbReference>
<keyword evidence="4" id="KW-1185">Reference proteome</keyword>
<protein>
    <recommendedName>
        <fullName evidence="2">DUF6438 domain-containing protein</fullName>
    </recommendedName>
</protein>
<dbReference type="KEGG" id="kus:B9G99_05290"/>
<dbReference type="Proteomes" id="UP000250025">
    <property type="component" value="Chromosome"/>
</dbReference>
<feature type="signal peptide" evidence="1">
    <location>
        <begin position="1"/>
        <end position="22"/>
    </location>
</feature>
<dbReference type="RefSeq" id="WP_086621067.1">
    <property type="nucleotide sequence ID" value="NZ_CP021323.1"/>
</dbReference>
<evidence type="ECO:0000256" key="1">
    <source>
        <dbReference type="SAM" id="SignalP"/>
    </source>
</evidence>
<evidence type="ECO:0000313" key="3">
    <source>
        <dbReference type="EMBL" id="ARS52367.1"/>
    </source>
</evidence>
<dbReference type="AlphaFoldDB" id="A0A2Z2HB43"/>
<gene>
    <name evidence="3" type="ORF">B9G99_05290</name>
</gene>
<evidence type="ECO:0000259" key="2">
    <source>
        <dbReference type="Pfam" id="PF20033"/>
    </source>
</evidence>
<proteinExistence type="predicted"/>
<reference evidence="3 4" key="1">
    <citation type="journal article" date="2017" name="Int. J. Syst. Evol. Microbiol.">
        <title>Kushneria konosiri sp. nov., isolated from the Korean salt-fermented seafood Daemi-jeot.</title>
        <authorList>
            <person name="Yun J.H."/>
            <person name="Park S.K."/>
            <person name="Lee J.Y."/>
            <person name="Jung M.J."/>
            <person name="Bae J.W."/>
        </authorList>
    </citation>
    <scope>NUCLEOTIDE SEQUENCE [LARGE SCALE GENOMIC DNA]</scope>
    <source>
        <strain evidence="3 4">X49</strain>
    </source>
</reference>
<feature type="domain" description="DUF6438" evidence="2">
    <location>
        <begin position="44"/>
        <end position="148"/>
    </location>
</feature>
<evidence type="ECO:0000313" key="4">
    <source>
        <dbReference type="Proteomes" id="UP000250025"/>
    </source>
</evidence>